<reference evidence="11 12" key="1">
    <citation type="submission" date="2018-12" db="EMBL/GenBank/DDBJ databases">
        <title>Genome sequence and assembly of Colletotrichum trifolii.</title>
        <authorList>
            <person name="Gan P."/>
            <person name="Shirasu K."/>
        </authorList>
    </citation>
    <scope>NUCLEOTIDE SEQUENCE [LARGE SCALE GENOMIC DNA]</scope>
    <source>
        <strain evidence="11 12">543-2</strain>
    </source>
</reference>
<dbReference type="PANTHER" id="PTHR12111">
    <property type="entry name" value="SPLICING FACTOR YJU2"/>
    <property type="match status" value="1"/>
</dbReference>
<feature type="compositionally biased region" description="Pro residues" evidence="10">
    <location>
        <begin position="278"/>
        <end position="288"/>
    </location>
</feature>
<comment type="similarity">
    <text evidence="8">Belongs to the CWC16 family. YJU2 subfamily.</text>
</comment>
<feature type="compositionally biased region" description="Basic and acidic residues" evidence="10">
    <location>
        <begin position="192"/>
        <end position="203"/>
    </location>
</feature>
<comment type="subunit">
    <text evidence="8">Component of the spliceosome. Present in the activated B complex, the catalytically activated B* complex which catalyzes the branching, the catalytic step 1 C complex catalyzing the exon ligation, and the postcatalytic P complex containing the ligated exons (mRNA) and the excised lariat intron.</text>
</comment>
<evidence type="ECO:0000313" key="11">
    <source>
        <dbReference type="EMBL" id="TDZ74238.1"/>
    </source>
</evidence>
<keyword evidence="6" id="KW-0508">mRNA splicing</keyword>
<feature type="region of interest" description="Disordered" evidence="10">
    <location>
        <begin position="1"/>
        <end position="31"/>
    </location>
</feature>
<dbReference type="EMBL" id="RYZW01000005">
    <property type="protein sequence ID" value="TDZ74238.1"/>
    <property type="molecule type" value="Genomic_DNA"/>
</dbReference>
<proteinExistence type="inferred from homology"/>
<gene>
    <name evidence="11" type="primary">cwf16</name>
    <name evidence="11" type="ORF">CTRI78_v000891</name>
</gene>
<dbReference type="GO" id="GO:0046872">
    <property type="term" value="F:metal ion binding"/>
    <property type="evidence" value="ECO:0007669"/>
    <property type="project" value="UniProtKB-KW"/>
</dbReference>
<comment type="function">
    <text evidence="8">Part of the spliceosome which catalyzes two sequential transesterification reactions, first the excision of the non-coding intron from pre-mRNA and then the ligation of the coding exons to form the mature mRNA. Plays a role in stabilizing the structure of the spliceosome catalytic core and docking of the branch helix into the active site, producing 5'-exon and lariat intron-3'-intermediates.</text>
</comment>
<dbReference type="InterPro" id="IPR043701">
    <property type="entry name" value="Yju2"/>
</dbReference>
<name>A0A4V3HXE4_COLTR</name>
<dbReference type="AlphaFoldDB" id="A0A4V3HXE4"/>
<dbReference type="STRING" id="5466.A0A4V3HXE4"/>
<evidence type="ECO:0000256" key="10">
    <source>
        <dbReference type="SAM" id="MobiDB-lite"/>
    </source>
</evidence>
<feature type="region of interest" description="Disordered" evidence="10">
    <location>
        <begin position="188"/>
        <end position="214"/>
    </location>
</feature>
<feature type="compositionally biased region" description="Low complexity" evidence="10">
    <location>
        <begin position="242"/>
        <end position="267"/>
    </location>
</feature>
<keyword evidence="3 8" id="KW-0479">Metal-binding</keyword>
<feature type="binding site" evidence="8">
    <location>
        <position position="46"/>
    </location>
    <ligand>
        <name>Zn(2+)</name>
        <dbReference type="ChEBI" id="CHEBI:29105"/>
    </ligand>
</feature>
<keyword evidence="2" id="KW-0507">mRNA processing</keyword>
<evidence type="ECO:0000256" key="7">
    <source>
        <dbReference type="ARBA" id="ARBA00023242"/>
    </source>
</evidence>
<keyword evidence="4 8" id="KW-0747">Spliceosome</keyword>
<dbReference type="InterPro" id="IPR007590">
    <property type="entry name" value="Saf4/Yju2"/>
</dbReference>
<dbReference type="GO" id="GO:0071006">
    <property type="term" value="C:U2-type catalytic step 1 spliceosome"/>
    <property type="evidence" value="ECO:0007669"/>
    <property type="project" value="UniProtKB-UniRule"/>
</dbReference>
<evidence type="ECO:0000256" key="1">
    <source>
        <dbReference type="ARBA" id="ARBA00004123"/>
    </source>
</evidence>
<keyword evidence="12" id="KW-1185">Reference proteome</keyword>
<sequence>MSERKVLQKYYPPDFDPSSITRKRGPKATGPKVQTVRIMAPFSMKCTSCGEYIYKGRKFNSRKETNVTERYLSIQIHRFYIRCTRCSSEIVFRTDPKSAGYMMVKGALRNMEPWRNKAEEDETDEARLDRLEREEAEAAGEEEKNAMAELETKNEDARREMAAADALDEIRQRNARIQLSEKDGVDFSEYVVRPEEEERARQESEDEEAARRAFAAARERALADLGEEVIEDEIVDDGSPVASSSAAAASSSSSSSSSSSAAAAAASEAKALKDTAAMPPPPPPPPAPAKRVVKKKKDYSAALGIKKKPSLV</sequence>
<evidence type="ECO:0000256" key="5">
    <source>
        <dbReference type="ARBA" id="ARBA00022833"/>
    </source>
</evidence>
<feature type="binding site" evidence="8">
    <location>
        <position position="83"/>
    </location>
    <ligand>
        <name>Zn(2+)</name>
        <dbReference type="ChEBI" id="CHEBI:29105"/>
    </ligand>
</feature>
<accession>A0A4V3HXE4</accession>
<dbReference type="HAMAP" id="MF_03226">
    <property type="entry name" value="YJU2"/>
    <property type="match status" value="1"/>
</dbReference>
<protein>
    <recommendedName>
        <fullName evidence="8">Splicing factor YJU2</fullName>
    </recommendedName>
</protein>
<feature type="binding site" evidence="8">
    <location>
        <position position="49"/>
    </location>
    <ligand>
        <name>Zn(2+)</name>
        <dbReference type="ChEBI" id="CHEBI:29105"/>
    </ligand>
</feature>
<evidence type="ECO:0000256" key="8">
    <source>
        <dbReference type="HAMAP-Rule" id="MF_03226"/>
    </source>
</evidence>
<dbReference type="Proteomes" id="UP000295703">
    <property type="component" value="Unassembled WGS sequence"/>
</dbReference>
<keyword evidence="5 8" id="KW-0862">Zinc</keyword>
<dbReference type="PANTHER" id="PTHR12111:SF1">
    <property type="entry name" value="SPLICING FACTOR YJU2"/>
    <property type="match status" value="1"/>
</dbReference>
<evidence type="ECO:0000256" key="2">
    <source>
        <dbReference type="ARBA" id="ARBA00022664"/>
    </source>
</evidence>
<feature type="region of interest" description="Disordered" evidence="10">
    <location>
        <begin position="229"/>
        <end position="312"/>
    </location>
</feature>
<feature type="coiled-coil region" evidence="9">
    <location>
        <begin position="131"/>
        <end position="167"/>
    </location>
</feature>
<evidence type="ECO:0000256" key="6">
    <source>
        <dbReference type="ARBA" id="ARBA00023187"/>
    </source>
</evidence>
<evidence type="ECO:0000313" key="12">
    <source>
        <dbReference type="Proteomes" id="UP000295703"/>
    </source>
</evidence>
<comment type="subcellular location">
    <subcellularLocation>
        <location evidence="1 8">Nucleus</location>
    </subcellularLocation>
</comment>
<evidence type="ECO:0000256" key="4">
    <source>
        <dbReference type="ARBA" id="ARBA00022728"/>
    </source>
</evidence>
<comment type="caution">
    <text evidence="11">The sequence shown here is derived from an EMBL/GenBank/DDBJ whole genome shotgun (WGS) entry which is preliminary data.</text>
</comment>
<organism evidence="11 12">
    <name type="scientific">Colletotrichum trifolii</name>
    <dbReference type="NCBI Taxonomy" id="5466"/>
    <lineage>
        <taxon>Eukaryota</taxon>
        <taxon>Fungi</taxon>
        <taxon>Dikarya</taxon>
        <taxon>Ascomycota</taxon>
        <taxon>Pezizomycotina</taxon>
        <taxon>Sordariomycetes</taxon>
        <taxon>Hypocreomycetidae</taxon>
        <taxon>Glomerellales</taxon>
        <taxon>Glomerellaceae</taxon>
        <taxon>Colletotrichum</taxon>
        <taxon>Colletotrichum orbiculare species complex</taxon>
    </lineage>
</organism>
<keyword evidence="9" id="KW-0175">Coiled coil</keyword>
<dbReference type="Pfam" id="PF04502">
    <property type="entry name" value="Saf4_Yju2"/>
    <property type="match status" value="1"/>
</dbReference>
<evidence type="ECO:0000256" key="3">
    <source>
        <dbReference type="ARBA" id="ARBA00022723"/>
    </source>
</evidence>
<dbReference type="GO" id="GO:0000349">
    <property type="term" value="P:generation of catalytic spliceosome for first transesterification step"/>
    <property type="evidence" value="ECO:0007669"/>
    <property type="project" value="UniProtKB-UniRule"/>
</dbReference>
<keyword evidence="7 8" id="KW-0539">Nucleus</keyword>
<evidence type="ECO:0000256" key="9">
    <source>
        <dbReference type="SAM" id="Coils"/>
    </source>
</evidence>
<feature type="binding site" evidence="8">
    <location>
        <position position="86"/>
    </location>
    <ligand>
        <name>Zn(2+)</name>
        <dbReference type="ChEBI" id="CHEBI:29105"/>
    </ligand>
</feature>